<accession>A0A951PE30</accession>
<reference evidence="3" key="2">
    <citation type="journal article" date="2022" name="Microbiol. Resour. Announc.">
        <title>Metagenome Sequencing to Explore Phylogenomics of Terrestrial Cyanobacteria.</title>
        <authorList>
            <person name="Ward R.D."/>
            <person name="Stajich J.E."/>
            <person name="Johansen J.R."/>
            <person name="Huntemann M."/>
            <person name="Clum A."/>
            <person name="Foster B."/>
            <person name="Foster B."/>
            <person name="Roux S."/>
            <person name="Palaniappan K."/>
            <person name="Varghese N."/>
            <person name="Mukherjee S."/>
            <person name="Reddy T.B.K."/>
            <person name="Daum C."/>
            <person name="Copeland A."/>
            <person name="Chen I.A."/>
            <person name="Ivanova N.N."/>
            <person name="Kyrpides N.C."/>
            <person name="Shapiro N."/>
            <person name="Eloe-Fadrosh E.A."/>
            <person name="Pietrasiak N."/>
        </authorList>
    </citation>
    <scope>NUCLEOTIDE SEQUENCE</scope>
    <source>
        <strain evidence="3">GSE-TBD4-15B</strain>
    </source>
</reference>
<keyword evidence="1" id="KW-0175">Coiled coil</keyword>
<comment type="caution">
    <text evidence="3">The sequence shown here is derived from an EMBL/GenBank/DDBJ whole genome shotgun (WGS) entry which is preliminary data.</text>
</comment>
<feature type="compositionally biased region" description="Low complexity" evidence="2">
    <location>
        <begin position="442"/>
        <end position="464"/>
    </location>
</feature>
<feature type="region of interest" description="Disordered" evidence="2">
    <location>
        <begin position="1"/>
        <end position="41"/>
    </location>
</feature>
<evidence type="ECO:0000313" key="4">
    <source>
        <dbReference type="Proteomes" id="UP000707356"/>
    </source>
</evidence>
<feature type="coiled-coil region" evidence="1">
    <location>
        <begin position="201"/>
        <end position="235"/>
    </location>
</feature>
<organism evidence="3 4">
    <name type="scientific">Pegethrix bostrychoides GSE-TBD4-15B</name>
    <dbReference type="NCBI Taxonomy" id="2839662"/>
    <lineage>
        <taxon>Bacteria</taxon>
        <taxon>Bacillati</taxon>
        <taxon>Cyanobacteriota</taxon>
        <taxon>Cyanophyceae</taxon>
        <taxon>Oculatellales</taxon>
        <taxon>Oculatellaceae</taxon>
        <taxon>Pegethrix</taxon>
    </lineage>
</organism>
<dbReference type="EMBL" id="JAHHHV010000070">
    <property type="protein sequence ID" value="MBW4466704.1"/>
    <property type="molecule type" value="Genomic_DNA"/>
</dbReference>
<reference evidence="3" key="1">
    <citation type="submission" date="2021-05" db="EMBL/GenBank/DDBJ databases">
        <authorList>
            <person name="Pietrasiak N."/>
            <person name="Ward R."/>
            <person name="Stajich J.E."/>
            <person name="Kurbessoian T."/>
        </authorList>
    </citation>
    <scope>NUCLEOTIDE SEQUENCE</scope>
    <source>
        <strain evidence="3">GSE-TBD4-15B</strain>
    </source>
</reference>
<feature type="region of interest" description="Disordered" evidence="2">
    <location>
        <begin position="527"/>
        <end position="559"/>
    </location>
</feature>
<evidence type="ECO:0000256" key="2">
    <source>
        <dbReference type="SAM" id="MobiDB-lite"/>
    </source>
</evidence>
<dbReference type="AlphaFoldDB" id="A0A951PE30"/>
<evidence type="ECO:0000256" key="1">
    <source>
        <dbReference type="SAM" id="Coils"/>
    </source>
</evidence>
<name>A0A951PE30_9CYAN</name>
<dbReference type="Proteomes" id="UP000707356">
    <property type="component" value="Unassembled WGS sequence"/>
</dbReference>
<gene>
    <name evidence="3" type="ORF">KME07_14870</name>
</gene>
<sequence length="641" mass="68820">MSEANVPFNPQDPSSASADSDWPAESTALKGGGFTPDPIVNQVSESKAELAADLAADLADTADVFDISQIFDASELEDLTFEAPQAANRSSITTWLQEPINEPQSVADLSESAEAGLTETPNLAELVNLIQELNQCNGLLMARVSQLEDALEHSQTALQDEVGRAQGDSEQDWAAVQEQVTNLFNQLEFAHQTNQRQQILIETVTGQLESSQERVAELEREAALVQQRYNEQSQLLAKSEQTSRDLQSRLQRQQRYTLQFKAALEKSLEVPTPQYDLGLIPEPAVIETASEVLFLPKAKQIQPWSAQGHASQAQPLSKLPWMKFQNQPIAAGLAAGSLRHPEPEPDHPEHNTLERTTEAAELVLQPKRPAAAQLDLPSFGSPLSLTPDQLSGLSDLADAEPDPALKQQLDAAVKPLADLLAEALLNEAQTQPEAAVQPGQSSATWPASASAADLAAAEPAAEPTTADEKSADQLLAAVMADAEDALWQDLARLIDVSAEDVVKASLSGDLAAFETLDFTTLQAINEPQTGDLSERSLAPSLASDDLPPVPTNSTSLSAPIAPAAPVSAAPLLRRLSQTQTANLAERAEQPDLDEAEVASLTTSSWPSPVVYPLRPVKKRQSLAMVDLPSFPKVNQQVNQPS</sequence>
<protein>
    <submittedName>
        <fullName evidence="3">Uncharacterized protein</fullName>
    </submittedName>
</protein>
<evidence type="ECO:0000313" key="3">
    <source>
        <dbReference type="EMBL" id="MBW4466704.1"/>
    </source>
</evidence>
<proteinExistence type="predicted"/>
<feature type="compositionally biased region" description="Low complexity" evidence="2">
    <location>
        <begin position="11"/>
        <end position="26"/>
    </location>
</feature>
<feature type="region of interest" description="Disordered" evidence="2">
    <location>
        <begin position="430"/>
        <end position="468"/>
    </location>
</feature>